<evidence type="ECO:0000313" key="2">
    <source>
        <dbReference type="EMBL" id="GAA0505614.1"/>
    </source>
</evidence>
<evidence type="ECO:0000313" key="5">
    <source>
        <dbReference type="Proteomes" id="UP001500220"/>
    </source>
</evidence>
<dbReference type="EMBL" id="BAAAHC010000003">
    <property type="protein sequence ID" value="GAA0505614.1"/>
    <property type="molecule type" value="Genomic_DNA"/>
</dbReference>
<feature type="region of interest" description="Disordered" evidence="1">
    <location>
        <begin position="87"/>
        <end position="203"/>
    </location>
</feature>
<feature type="compositionally biased region" description="Acidic residues" evidence="1">
    <location>
        <begin position="112"/>
        <end position="123"/>
    </location>
</feature>
<reference evidence="2" key="1">
    <citation type="journal article" date="2014" name="Int. J. Syst. Evol. Microbiol.">
        <title>Complete genome of a new Firmicutes species belonging to the dominant human colonic microbiota ('Ruminococcus bicirculans') reveals two chromosomes and a selective capacity to utilize plant glucans.</title>
        <authorList>
            <consortium name="NISC Comparative Sequencing Program"/>
            <person name="Wegmann U."/>
            <person name="Louis P."/>
            <person name="Goesmann A."/>
            <person name="Henrissat B."/>
            <person name="Duncan S.H."/>
            <person name="Flint H.J."/>
        </authorList>
    </citation>
    <scope>NUCLEOTIDE SEQUENCE</scope>
    <source>
        <strain evidence="2">JCM 10664</strain>
    </source>
</reference>
<feature type="compositionally biased region" description="Pro residues" evidence="1">
    <location>
        <begin position="132"/>
        <end position="147"/>
    </location>
</feature>
<reference evidence="5" key="3">
    <citation type="journal article" date="2019" name="Int. J. Syst. Evol. Microbiol.">
        <title>The Global Catalogue of Microorganisms (GCM) 10K type strain sequencing project: providing services to taxonomists for standard genome sequencing and annotation.</title>
        <authorList>
            <consortium name="The Broad Institute Genomics Platform"/>
            <consortium name="The Broad Institute Genome Sequencing Center for Infectious Disease"/>
            <person name="Wu L."/>
            <person name="Ma J."/>
        </authorList>
    </citation>
    <scope>NUCLEOTIDE SEQUENCE [LARGE SCALE GENOMIC DNA]</scope>
    <source>
        <strain evidence="5">JCM 10664</strain>
    </source>
</reference>
<comment type="caution">
    <text evidence="3">The sequence shown here is derived from an EMBL/GenBank/DDBJ whole genome shotgun (WGS) entry which is preliminary data.</text>
</comment>
<feature type="region of interest" description="Disordered" evidence="1">
    <location>
        <begin position="233"/>
        <end position="257"/>
    </location>
</feature>
<gene>
    <name evidence="2" type="ORF">GCM10009545_04520</name>
    <name evidence="3" type="ORF">GCM10011581_32330</name>
</gene>
<proteinExistence type="predicted"/>
<sequence>MRQGSVDHPDAPNRARPTDRAVMTVAGTCAPRSPWSRLRALAVRVAFVGGACLGGWFGSSAVATAIDLPEIDKPQIEVELPRIAVDRPEPVQVQPSAPDRPVAVEPVRAETPEPDGEPAEAEAVDGNAPSTPATPPTPAPVPPPHSAAPPRVAHTAPLPNKRVAVPRAATHEIPQPRAPDAAATPQIAPLNDAEPAPQPPTTTVTAAVQAGASGLRDVQATMPVAAELAAPPGTWTAWPKTRTSTDVLSPEPSASPD</sequence>
<evidence type="ECO:0000313" key="4">
    <source>
        <dbReference type="Proteomes" id="UP000597989"/>
    </source>
</evidence>
<reference evidence="3" key="4">
    <citation type="submission" date="2020-09" db="EMBL/GenBank/DDBJ databases">
        <authorList>
            <person name="Sun Q."/>
            <person name="Zhou Y."/>
        </authorList>
    </citation>
    <scope>NUCLEOTIDE SEQUENCE</scope>
    <source>
        <strain evidence="3">CGMCC 4.7206</strain>
    </source>
</reference>
<evidence type="ECO:0000313" key="3">
    <source>
        <dbReference type="EMBL" id="GGI92693.1"/>
    </source>
</evidence>
<dbReference type="AlphaFoldDB" id="A0A917JYR5"/>
<dbReference type="EMBL" id="BMMT01000011">
    <property type="protein sequence ID" value="GGI92693.1"/>
    <property type="molecule type" value="Genomic_DNA"/>
</dbReference>
<reference evidence="2" key="5">
    <citation type="submission" date="2023-12" db="EMBL/GenBank/DDBJ databases">
        <authorList>
            <person name="Sun Q."/>
            <person name="Inoue M."/>
        </authorList>
    </citation>
    <scope>NUCLEOTIDE SEQUENCE</scope>
    <source>
        <strain evidence="2">JCM 10664</strain>
    </source>
</reference>
<name>A0A917JYR5_9PSEU</name>
<organism evidence="3 4">
    <name type="scientific">Saccharopolyspora thermophila</name>
    <dbReference type="NCBI Taxonomy" id="89367"/>
    <lineage>
        <taxon>Bacteria</taxon>
        <taxon>Bacillati</taxon>
        <taxon>Actinomycetota</taxon>
        <taxon>Actinomycetes</taxon>
        <taxon>Pseudonocardiales</taxon>
        <taxon>Pseudonocardiaceae</taxon>
        <taxon>Saccharopolyspora</taxon>
    </lineage>
</organism>
<dbReference type="RefSeq" id="WP_188988504.1">
    <property type="nucleotide sequence ID" value="NZ_BAAAHC010000003.1"/>
</dbReference>
<dbReference type="Proteomes" id="UP000597989">
    <property type="component" value="Unassembled WGS sequence"/>
</dbReference>
<accession>A0A917JYR5</accession>
<reference evidence="3 4" key="2">
    <citation type="journal article" date="2014" name="Int. J. Syst. Evol. Microbiol.">
        <title>Complete genome sequence of Corynebacterium casei LMG S-19264T (=DSM 44701T), isolated from a smear-ripened cheese.</title>
        <authorList>
            <consortium name="US DOE Joint Genome Institute (JGI-PGF)"/>
            <person name="Walter F."/>
            <person name="Albersmeier A."/>
            <person name="Kalinowski J."/>
            <person name="Ruckert C."/>
        </authorList>
    </citation>
    <scope>NUCLEOTIDE SEQUENCE [LARGE SCALE GENOMIC DNA]</scope>
    <source>
        <strain evidence="3 4">CGMCC 4.7206</strain>
    </source>
</reference>
<protein>
    <submittedName>
        <fullName evidence="3">Uncharacterized protein</fullName>
    </submittedName>
</protein>
<evidence type="ECO:0000256" key="1">
    <source>
        <dbReference type="SAM" id="MobiDB-lite"/>
    </source>
</evidence>
<keyword evidence="5" id="KW-1185">Reference proteome</keyword>
<dbReference type="Proteomes" id="UP001500220">
    <property type="component" value="Unassembled WGS sequence"/>
</dbReference>